<evidence type="ECO:0000256" key="2">
    <source>
        <dbReference type="SAM" id="MobiDB-lite"/>
    </source>
</evidence>
<dbReference type="AlphaFoldDB" id="A0A1R3K478"/>
<evidence type="ECO:0000256" key="1">
    <source>
        <dbReference type="PROSITE-ProRule" id="PRU00042"/>
    </source>
</evidence>
<feature type="compositionally biased region" description="Basic and acidic residues" evidence="2">
    <location>
        <begin position="23"/>
        <end position="37"/>
    </location>
</feature>
<dbReference type="PANTHER" id="PTHR47593">
    <property type="entry name" value="ZINC FINGER PROTEIN 4-LIKE"/>
    <property type="match status" value="1"/>
</dbReference>
<dbReference type="EMBL" id="AWUE01014709">
    <property type="protein sequence ID" value="OMP01871.1"/>
    <property type="molecule type" value="Genomic_DNA"/>
</dbReference>
<organism evidence="4 5">
    <name type="scientific">Corchorus olitorius</name>
    <dbReference type="NCBI Taxonomy" id="93759"/>
    <lineage>
        <taxon>Eukaryota</taxon>
        <taxon>Viridiplantae</taxon>
        <taxon>Streptophyta</taxon>
        <taxon>Embryophyta</taxon>
        <taxon>Tracheophyta</taxon>
        <taxon>Spermatophyta</taxon>
        <taxon>Magnoliopsida</taxon>
        <taxon>eudicotyledons</taxon>
        <taxon>Gunneridae</taxon>
        <taxon>Pentapetalae</taxon>
        <taxon>rosids</taxon>
        <taxon>malvids</taxon>
        <taxon>Malvales</taxon>
        <taxon>Malvaceae</taxon>
        <taxon>Grewioideae</taxon>
        <taxon>Apeibeae</taxon>
        <taxon>Corchorus</taxon>
    </lineage>
</organism>
<protein>
    <submittedName>
        <fullName evidence="4">Zinc finger protein 7-like protein</fullName>
    </submittedName>
</protein>
<comment type="caution">
    <text evidence="4">The sequence shown here is derived from an EMBL/GenBank/DDBJ whole genome shotgun (WGS) entry which is preliminary data.</text>
</comment>
<keyword evidence="1" id="KW-0863">Zinc-finger</keyword>
<keyword evidence="1" id="KW-0862">Zinc</keyword>
<feature type="region of interest" description="Disordered" evidence="2">
    <location>
        <begin position="1"/>
        <end position="45"/>
    </location>
</feature>
<dbReference type="Gene3D" id="3.30.160.60">
    <property type="entry name" value="Classic Zinc Finger"/>
    <property type="match status" value="1"/>
</dbReference>
<gene>
    <name evidence="4" type="ORF">COLO4_11507</name>
</gene>
<dbReference type="InterPro" id="IPR036236">
    <property type="entry name" value="Znf_C2H2_sf"/>
</dbReference>
<dbReference type="InterPro" id="IPR053266">
    <property type="entry name" value="Zinc_finger_protein_7"/>
</dbReference>
<dbReference type="GO" id="GO:0008270">
    <property type="term" value="F:zinc ion binding"/>
    <property type="evidence" value="ECO:0007669"/>
    <property type="project" value="UniProtKB-KW"/>
</dbReference>
<feature type="domain" description="C2H2-type" evidence="3">
    <location>
        <begin position="77"/>
        <end position="104"/>
    </location>
</feature>
<dbReference type="PROSITE" id="PS50157">
    <property type="entry name" value="ZINC_FINGER_C2H2_2"/>
    <property type="match status" value="1"/>
</dbReference>
<dbReference type="SUPFAM" id="SSF57667">
    <property type="entry name" value="beta-beta-alpha zinc fingers"/>
    <property type="match status" value="1"/>
</dbReference>
<proteinExistence type="predicted"/>
<keyword evidence="5" id="KW-1185">Reference proteome</keyword>
<dbReference type="PROSITE" id="PS00028">
    <property type="entry name" value="ZINC_FINGER_C2H2_1"/>
    <property type="match status" value="1"/>
</dbReference>
<evidence type="ECO:0000313" key="5">
    <source>
        <dbReference type="Proteomes" id="UP000187203"/>
    </source>
</evidence>
<evidence type="ECO:0000313" key="4">
    <source>
        <dbReference type="EMBL" id="OMP01871.1"/>
    </source>
</evidence>
<evidence type="ECO:0000259" key="3">
    <source>
        <dbReference type="PROSITE" id="PS50157"/>
    </source>
</evidence>
<name>A0A1R3K478_9ROSI</name>
<dbReference type="STRING" id="93759.A0A1R3K478"/>
<sequence>MTFQRDEFEDLNETTSVTNNQDAESKTGFENNERGAEDDNLGDWLSLGLNRNETATTDQECDPHQQSNSKASSNKVFSCNFCMRKFYSSQALGGHQNAHKRERGAAKRFQSHKMMMTTMGFPFNNSLAVRSLGVQPHSLVHKPMREGSSMVARFGDLNSGFGMACTPFMLEESMDLIWPGSFRLDNKLPNQESADNNLQKLDLNLRL</sequence>
<feature type="compositionally biased region" description="Polar residues" evidence="2">
    <location>
        <begin position="13"/>
        <end position="22"/>
    </location>
</feature>
<dbReference type="InterPro" id="IPR013087">
    <property type="entry name" value="Znf_C2H2_type"/>
</dbReference>
<keyword evidence="1" id="KW-0479">Metal-binding</keyword>
<dbReference type="PANTHER" id="PTHR47593:SF9">
    <property type="entry name" value="C2H2-TYPE DOMAIN-CONTAINING PROTEIN"/>
    <property type="match status" value="1"/>
</dbReference>
<dbReference type="Proteomes" id="UP000187203">
    <property type="component" value="Unassembled WGS sequence"/>
</dbReference>
<dbReference type="OrthoDB" id="1933825at2759"/>
<reference evidence="5" key="1">
    <citation type="submission" date="2013-09" db="EMBL/GenBank/DDBJ databases">
        <title>Corchorus olitorius genome sequencing.</title>
        <authorList>
            <person name="Alam M."/>
            <person name="Haque M.S."/>
            <person name="Islam M.S."/>
            <person name="Emdad E.M."/>
            <person name="Islam M.M."/>
            <person name="Ahmed B."/>
            <person name="Halim A."/>
            <person name="Hossen Q.M.M."/>
            <person name="Hossain M.Z."/>
            <person name="Ahmed R."/>
            <person name="Khan M.M."/>
            <person name="Islam R."/>
            <person name="Rashid M.M."/>
            <person name="Khan S.A."/>
            <person name="Rahman M.S."/>
            <person name="Alam M."/>
            <person name="Yahiya A.S."/>
            <person name="Khan M.S."/>
            <person name="Azam M.S."/>
            <person name="Haque T."/>
            <person name="Lashkar M.Z.H."/>
            <person name="Akhand A.I."/>
            <person name="Morshed G."/>
            <person name="Roy S."/>
            <person name="Uddin K.S."/>
            <person name="Rabeya T."/>
            <person name="Hossain A.S."/>
            <person name="Chowdhury A."/>
            <person name="Snigdha A.R."/>
            <person name="Mortoza M.S."/>
            <person name="Matin S.A."/>
            <person name="Hoque S.M.E."/>
            <person name="Islam M.K."/>
            <person name="Roy D.K."/>
            <person name="Haider R."/>
            <person name="Moosa M.M."/>
            <person name="Elias S.M."/>
            <person name="Hasan A.M."/>
            <person name="Jahan S."/>
            <person name="Shafiuddin M."/>
            <person name="Mahmood N."/>
            <person name="Shommy N.S."/>
        </authorList>
    </citation>
    <scope>NUCLEOTIDE SEQUENCE [LARGE SCALE GENOMIC DNA]</scope>
    <source>
        <strain evidence="5">cv. O-4</strain>
    </source>
</reference>
<accession>A0A1R3K478</accession>